<dbReference type="GO" id="GO:0008840">
    <property type="term" value="F:4-hydroxy-tetrahydrodipicolinate synthase activity"/>
    <property type="evidence" value="ECO:0007669"/>
    <property type="project" value="TreeGrafter"/>
</dbReference>
<dbReference type="SUPFAM" id="SSF51569">
    <property type="entry name" value="Aldolase"/>
    <property type="match status" value="1"/>
</dbReference>
<keyword evidence="4 5" id="KW-0456">Lyase</keyword>
<reference evidence="9 10" key="1">
    <citation type="submission" date="2017-02" db="EMBL/GenBank/DDBJ databases">
        <authorList>
            <person name="Peterson S.W."/>
        </authorList>
    </citation>
    <scope>NUCLEOTIDE SEQUENCE [LARGE SCALE GENOMIC DNA]</scope>
    <source>
        <strain evidence="9 10">DSM 45154</strain>
    </source>
</reference>
<dbReference type="PIRSF" id="PIRSF001365">
    <property type="entry name" value="DHDPS"/>
    <property type="match status" value="1"/>
</dbReference>
<accession>A0A1T4K0D4</accession>
<dbReference type="STRING" id="1122192.SAMN02745673_00094"/>
<dbReference type="EMBL" id="FUWS01000001">
    <property type="protein sequence ID" value="SJZ35890.1"/>
    <property type="molecule type" value="Genomic_DNA"/>
</dbReference>
<dbReference type="OrthoDB" id="8995637at2"/>
<dbReference type="EC" id="4.2.1.41" evidence="5"/>
<dbReference type="PANTHER" id="PTHR12128">
    <property type="entry name" value="DIHYDRODIPICOLINATE SYNTHASE"/>
    <property type="match status" value="1"/>
</dbReference>
<dbReference type="UniPathway" id="UPA00564">
    <property type="reaction ID" value="UER00628"/>
</dbReference>
<protein>
    <recommendedName>
        <fullName evidence="5">Probable 5-dehydro-4-deoxyglucarate dehydratase</fullName>
        <ecNumber evidence="5">4.2.1.41</ecNumber>
    </recommendedName>
    <alternativeName>
        <fullName evidence="5">5-keto-4-deoxy-glucarate dehydratase</fullName>
        <shortName evidence="5">KDGDH</shortName>
    </alternativeName>
</protein>
<comment type="pathway">
    <text evidence="2 5">Carbohydrate acid metabolism; D-glucarate degradation; 2,5-dioxopentanoate from D-glucarate: step 2/2.</text>
</comment>
<comment type="catalytic activity">
    <reaction evidence="1 5">
        <text>5-dehydro-4-deoxy-D-glucarate + H(+) = 2,5-dioxopentanoate + CO2 + H2O</text>
        <dbReference type="Rhea" id="RHEA:24608"/>
        <dbReference type="ChEBI" id="CHEBI:15377"/>
        <dbReference type="ChEBI" id="CHEBI:15378"/>
        <dbReference type="ChEBI" id="CHEBI:16526"/>
        <dbReference type="ChEBI" id="CHEBI:42819"/>
        <dbReference type="ChEBI" id="CHEBI:58136"/>
        <dbReference type="EC" id="4.2.1.41"/>
    </reaction>
</comment>
<comment type="similarity">
    <text evidence="3 5 6">Belongs to the DapA family.</text>
</comment>
<dbReference type="NCBIfam" id="NF002958">
    <property type="entry name" value="PRK03620.1"/>
    <property type="match status" value="1"/>
</dbReference>
<dbReference type="GO" id="GO:0042838">
    <property type="term" value="P:D-glucarate catabolic process"/>
    <property type="evidence" value="ECO:0007669"/>
    <property type="project" value="UniProtKB-UniRule"/>
</dbReference>
<evidence type="ECO:0000256" key="3">
    <source>
        <dbReference type="ARBA" id="ARBA00007592"/>
    </source>
</evidence>
<dbReference type="InterPro" id="IPR013785">
    <property type="entry name" value="Aldolase_TIM"/>
</dbReference>
<keyword evidence="10" id="KW-1185">Reference proteome</keyword>
<evidence type="ECO:0000256" key="8">
    <source>
        <dbReference type="PIRSR" id="PIRSR001365-2"/>
    </source>
</evidence>
<name>A0A1T4K0D4_9ACTN</name>
<evidence type="ECO:0000256" key="5">
    <source>
        <dbReference type="HAMAP-Rule" id="MF_00694"/>
    </source>
</evidence>
<dbReference type="Proteomes" id="UP000190637">
    <property type="component" value="Unassembled WGS sequence"/>
</dbReference>
<evidence type="ECO:0000256" key="4">
    <source>
        <dbReference type="ARBA" id="ARBA00023239"/>
    </source>
</evidence>
<proteinExistence type="inferred from homology"/>
<evidence type="ECO:0000256" key="2">
    <source>
        <dbReference type="ARBA" id="ARBA00004983"/>
    </source>
</evidence>
<sequence length="327" mass="34737">MSDVTTPRDPVDRPAGVRETAERLAEGMRRSVLAFPLTAFGPDGEFAPAEFDAYLDHQLAADPGALFVACGTGEFFNLGVEEYERIVTAAVRRAAGRLPVVAGTGYGTPLAVEFARAAQRAGADALLLLPPYLIRSPQEGLRAHVEAVAAATGLPLIVYQRDNVTFAPETLAELARVPTVIGLKDGHSDLDRVQRLVRAAPEGFLFFNGAPTAELQARAYAATGVPAYSSAVHAFAPEIAGAFFRALGEGDDATVDGLLDGFYIPWVRLRDKGTGYPVSLVKAAARIRAKEIGADVGPVRSPLAEPAPEHLEEARELIRTGLSLVAR</sequence>
<feature type="binding site" evidence="8">
    <location>
        <position position="72"/>
    </location>
    <ligand>
        <name>pyruvate</name>
        <dbReference type="ChEBI" id="CHEBI:15361"/>
    </ligand>
</feature>
<evidence type="ECO:0000256" key="1">
    <source>
        <dbReference type="ARBA" id="ARBA00001446"/>
    </source>
</evidence>
<feature type="active site" description="Schiff-base intermediate with substrate" evidence="7">
    <location>
        <position position="184"/>
    </location>
</feature>
<dbReference type="PANTHER" id="PTHR12128:SF19">
    <property type="entry name" value="5-DEHYDRO-4-DEOXYGLUCARATE DEHYDRATASE 2-RELATED"/>
    <property type="match status" value="1"/>
</dbReference>
<evidence type="ECO:0000256" key="6">
    <source>
        <dbReference type="PIRNR" id="PIRNR001365"/>
    </source>
</evidence>
<dbReference type="GO" id="GO:0047448">
    <property type="term" value="F:5-dehydro-4-deoxyglucarate dehydratase activity"/>
    <property type="evidence" value="ECO:0007669"/>
    <property type="project" value="UniProtKB-UniRule"/>
</dbReference>
<dbReference type="RefSeq" id="WP_078759545.1">
    <property type="nucleotide sequence ID" value="NZ_FUWS01000001.1"/>
</dbReference>
<organism evidence="9 10">
    <name type="scientific">Marinactinospora thermotolerans DSM 45154</name>
    <dbReference type="NCBI Taxonomy" id="1122192"/>
    <lineage>
        <taxon>Bacteria</taxon>
        <taxon>Bacillati</taxon>
        <taxon>Actinomycetota</taxon>
        <taxon>Actinomycetes</taxon>
        <taxon>Streptosporangiales</taxon>
        <taxon>Nocardiopsidaceae</taxon>
        <taxon>Marinactinospora</taxon>
    </lineage>
</organism>
<dbReference type="InterPro" id="IPR002220">
    <property type="entry name" value="DapA-like"/>
</dbReference>
<evidence type="ECO:0000256" key="7">
    <source>
        <dbReference type="PIRSR" id="PIRSR001365-1"/>
    </source>
</evidence>
<gene>
    <name evidence="9" type="ORF">SAMN02745673_00094</name>
</gene>
<evidence type="ECO:0000313" key="9">
    <source>
        <dbReference type="EMBL" id="SJZ35890.1"/>
    </source>
</evidence>
<evidence type="ECO:0000313" key="10">
    <source>
        <dbReference type="Proteomes" id="UP000190637"/>
    </source>
</evidence>
<dbReference type="SMART" id="SM01130">
    <property type="entry name" value="DHDPS"/>
    <property type="match status" value="1"/>
</dbReference>
<dbReference type="Pfam" id="PF00701">
    <property type="entry name" value="DHDPS"/>
    <property type="match status" value="1"/>
</dbReference>
<dbReference type="Gene3D" id="3.20.20.70">
    <property type="entry name" value="Aldolase class I"/>
    <property type="match status" value="1"/>
</dbReference>
<dbReference type="HAMAP" id="MF_00694">
    <property type="entry name" value="KDGDH"/>
    <property type="match status" value="1"/>
</dbReference>
<feature type="active site" description="Proton donor/acceptor" evidence="7">
    <location>
        <position position="159"/>
    </location>
</feature>
<dbReference type="InterPro" id="IPR017655">
    <property type="entry name" value="Dehydro-deoxyglucarate_dehyd"/>
</dbReference>
<dbReference type="AlphaFoldDB" id="A0A1T4K0D4"/>